<evidence type="ECO:0000259" key="4">
    <source>
        <dbReference type="SMART" id="SM00895"/>
    </source>
</evidence>
<dbReference type="PANTHER" id="PTHR43537">
    <property type="entry name" value="TRANSCRIPTIONAL REGULATOR, GNTR FAMILY"/>
    <property type="match status" value="1"/>
</dbReference>
<feature type="domain" description="GntR C-terminal" evidence="4">
    <location>
        <begin position="1"/>
        <end position="120"/>
    </location>
</feature>
<dbReference type="RefSeq" id="WP_072789052.1">
    <property type="nucleotide sequence ID" value="NZ_FQUL01000008.1"/>
</dbReference>
<evidence type="ECO:0000313" key="5">
    <source>
        <dbReference type="EMBL" id="SHE51965.1"/>
    </source>
</evidence>
<accession>A0A1M4U5K9</accession>
<keyword evidence="3" id="KW-0804">Transcription</keyword>
<protein>
    <submittedName>
        <fullName evidence="5">FCD domain-containing protein</fullName>
    </submittedName>
</protein>
<evidence type="ECO:0000256" key="2">
    <source>
        <dbReference type="ARBA" id="ARBA00023125"/>
    </source>
</evidence>
<keyword evidence="1" id="KW-0805">Transcription regulation</keyword>
<organism evidence="5 6">
    <name type="scientific">Ferrithrix thermotolerans DSM 19514</name>
    <dbReference type="NCBI Taxonomy" id="1121881"/>
    <lineage>
        <taxon>Bacteria</taxon>
        <taxon>Bacillati</taxon>
        <taxon>Actinomycetota</taxon>
        <taxon>Acidimicrobiia</taxon>
        <taxon>Acidimicrobiales</taxon>
        <taxon>Acidimicrobiaceae</taxon>
        <taxon>Ferrithrix</taxon>
    </lineage>
</organism>
<dbReference type="SMART" id="SM00895">
    <property type="entry name" value="FCD"/>
    <property type="match status" value="1"/>
</dbReference>
<dbReference type="Pfam" id="PF07729">
    <property type="entry name" value="FCD"/>
    <property type="match status" value="1"/>
</dbReference>
<dbReference type="Gene3D" id="1.20.120.530">
    <property type="entry name" value="GntR ligand-binding domain-like"/>
    <property type="match status" value="1"/>
</dbReference>
<evidence type="ECO:0000313" key="6">
    <source>
        <dbReference type="Proteomes" id="UP000184295"/>
    </source>
</evidence>
<gene>
    <name evidence="5" type="ORF">SAMN02745225_00855</name>
</gene>
<dbReference type="InterPro" id="IPR008920">
    <property type="entry name" value="TF_FadR/GntR_C"/>
</dbReference>
<proteinExistence type="predicted"/>
<dbReference type="EMBL" id="FQUL01000008">
    <property type="protein sequence ID" value="SHE51965.1"/>
    <property type="molecule type" value="Genomic_DNA"/>
</dbReference>
<dbReference type="PANTHER" id="PTHR43537:SF44">
    <property type="entry name" value="GNTR FAMILY REGULATORY PROTEIN"/>
    <property type="match status" value="1"/>
</dbReference>
<reference evidence="6" key="1">
    <citation type="submission" date="2016-11" db="EMBL/GenBank/DDBJ databases">
        <authorList>
            <person name="Varghese N."/>
            <person name="Submissions S."/>
        </authorList>
    </citation>
    <scope>NUCLEOTIDE SEQUENCE [LARGE SCALE GENOMIC DNA]</scope>
    <source>
        <strain evidence="6">DSM 19514</strain>
    </source>
</reference>
<dbReference type="AlphaFoldDB" id="A0A1M4U5K9"/>
<dbReference type="STRING" id="1121881.SAMN02745225_00855"/>
<keyword evidence="6" id="KW-1185">Reference proteome</keyword>
<sequence>MDYRNLVEQLIARTAAERRQRSDIVAMTDALDSYRRATSVHESRIADHWLHDAVATATKNSYLRMLSRALISATNLGFRQDPFSQTLRQHALLDHEKLVDAIVRRDGEEAAQVAKDHFLSTSSAPWKEFVTNVCDGESIDSQ</sequence>
<evidence type="ECO:0000256" key="3">
    <source>
        <dbReference type="ARBA" id="ARBA00023163"/>
    </source>
</evidence>
<dbReference type="SUPFAM" id="SSF48008">
    <property type="entry name" value="GntR ligand-binding domain-like"/>
    <property type="match status" value="1"/>
</dbReference>
<dbReference type="InterPro" id="IPR011711">
    <property type="entry name" value="GntR_C"/>
</dbReference>
<keyword evidence="2" id="KW-0238">DNA-binding</keyword>
<dbReference type="Proteomes" id="UP000184295">
    <property type="component" value="Unassembled WGS sequence"/>
</dbReference>
<dbReference type="GO" id="GO:0003677">
    <property type="term" value="F:DNA binding"/>
    <property type="evidence" value="ECO:0007669"/>
    <property type="project" value="UniProtKB-KW"/>
</dbReference>
<name>A0A1M4U5K9_9ACTN</name>
<evidence type="ECO:0000256" key="1">
    <source>
        <dbReference type="ARBA" id="ARBA00023015"/>
    </source>
</evidence>